<proteinExistence type="predicted"/>
<reference evidence="2 3" key="1">
    <citation type="journal article" date="2024" name="Science">
        <title>Giant polyketide synthase enzymes in the biosynthesis of giant marine polyether toxins.</title>
        <authorList>
            <person name="Fallon T.R."/>
            <person name="Shende V.V."/>
            <person name="Wierzbicki I.H."/>
            <person name="Pendleton A.L."/>
            <person name="Watervoot N.F."/>
            <person name="Auber R.P."/>
            <person name="Gonzalez D.J."/>
            <person name="Wisecaver J.H."/>
            <person name="Moore B.S."/>
        </authorList>
    </citation>
    <scope>NUCLEOTIDE SEQUENCE [LARGE SCALE GENOMIC DNA]</scope>
    <source>
        <strain evidence="2 3">12B1</strain>
    </source>
</reference>
<feature type="domain" description="MOSC" evidence="1">
    <location>
        <begin position="147"/>
        <end position="321"/>
    </location>
</feature>
<evidence type="ECO:0000259" key="1">
    <source>
        <dbReference type="PROSITE" id="PS51340"/>
    </source>
</evidence>
<dbReference type="InterPro" id="IPR005302">
    <property type="entry name" value="MoCF_Sase_C"/>
</dbReference>
<dbReference type="GO" id="GO:0003824">
    <property type="term" value="F:catalytic activity"/>
    <property type="evidence" value="ECO:0007669"/>
    <property type="project" value="InterPro"/>
</dbReference>
<sequence length="336" mass="37488">MNSKICSKGQICGYVMSIHVYPVKSCAGNSVSQRKIDRFGFVGDRRLMVVRATPDSNGAHAFVTQRQIAAMARIVCSELEADLLLSFPDRPPLRVPQSVPNARRIRVRVWEENLLYAADLGDEPAAWISNVLGTSCRLVSASMGSWSRKLSAEYVPWHLRWFIGAPQVGFADGYPFLLTSEASLSELNSRIGGRPQASSELPMSRFRPNIVVSGCKAFAEDTWRRIRIGELEFYSVKGCSRCKITTTDQETGEVGGLLGVDGVTAEPLATLSSFRKFNDNVYFGQNLVHAWPIPFWRRLRLYIQGKTQQPSIRVGDLVQVLEWAEPTWDKAKTAAE</sequence>
<dbReference type="PROSITE" id="PS51340">
    <property type="entry name" value="MOSC"/>
    <property type="match status" value="1"/>
</dbReference>
<dbReference type="PANTHER" id="PTHR14237:SF19">
    <property type="entry name" value="MITOCHONDRIAL AMIDOXIME REDUCING COMPONENT 1"/>
    <property type="match status" value="1"/>
</dbReference>
<dbReference type="SUPFAM" id="SSF50800">
    <property type="entry name" value="PK beta-barrel domain-like"/>
    <property type="match status" value="1"/>
</dbReference>
<dbReference type="EMBL" id="JBGBPQ010000012">
    <property type="protein sequence ID" value="KAL1514676.1"/>
    <property type="molecule type" value="Genomic_DNA"/>
</dbReference>
<dbReference type="Pfam" id="PF03476">
    <property type="entry name" value="MOSC_N"/>
    <property type="match status" value="1"/>
</dbReference>
<dbReference type="GO" id="GO:0030151">
    <property type="term" value="F:molybdenum ion binding"/>
    <property type="evidence" value="ECO:0007669"/>
    <property type="project" value="InterPro"/>
</dbReference>
<evidence type="ECO:0000313" key="3">
    <source>
        <dbReference type="Proteomes" id="UP001515480"/>
    </source>
</evidence>
<protein>
    <recommendedName>
        <fullName evidence="1">MOSC domain-containing protein</fullName>
    </recommendedName>
</protein>
<dbReference type="PANTHER" id="PTHR14237">
    <property type="entry name" value="MOLYBDOPTERIN COFACTOR SULFURASE MOSC"/>
    <property type="match status" value="1"/>
</dbReference>
<keyword evidence="3" id="KW-1185">Reference proteome</keyword>
<accession>A0AB34J656</accession>
<evidence type="ECO:0000313" key="2">
    <source>
        <dbReference type="EMBL" id="KAL1514676.1"/>
    </source>
</evidence>
<dbReference type="InterPro" id="IPR011037">
    <property type="entry name" value="Pyrv_Knase-like_insert_dom_sf"/>
</dbReference>
<dbReference type="InterPro" id="IPR005303">
    <property type="entry name" value="MOCOS_middle"/>
</dbReference>
<dbReference type="AlphaFoldDB" id="A0AB34J656"/>
<organism evidence="2 3">
    <name type="scientific">Prymnesium parvum</name>
    <name type="common">Toxic golden alga</name>
    <dbReference type="NCBI Taxonomy" id="97485"/>
    <lineage>
        <taxon>Eukaryota</taxon>
        <taxon>Haptista</taxon>
        <taxon>Haptophyta</taxon>
        <taxon>Prymnesiophyceae</taxon>
        <taxon>Prymnesiales</taxon>
        <taxon>Prymnesiaceae</taxon>
        <taxon>Prymnesium</taxon>
    </lineage>
</organism>
<gene>
    <name evidence="2" type="ORF">AB1Y20_003764</name>
</gene>
<name>A0AB34J656_PRYPA</name>
<dbReference type="Proteomes" id="UP001515480">
    <property type="component" value="Unassembled WGS sequence"/>
</dbReference>
<dbReference type="SUPFAM" id="SSF141673">
    <property type="entry name" value="MOSC N-terminal domain-like"/>
    <property type="match status" value="1"/>
</dbReference>
<dbReference type="GO" id="GO:0030170">
    <property type="term" value="F:pyridoxal phosphate binding"/>
    <property type="evidence" value="ECO:0007669"/>
    <property type="project" value="InterPro"/>
</dbReference>
<comment type="caution">
    <text evidence="2">The sequence shown here is derived from an EMBL/GenBank/DDBJ whole genome shotgun (WGS) entry which is preliminary data.</text>
</comment>
<dbReference type="Pfam" id="PF03473">
    <property type="entry name" value="MOSC"/>
    <property type="match status" value="1"/>
</dbReference>